<evidence type="ECO:0000313" key="1">
    <source>
        <dbReference type="EMBL" id="GAC95317.1"/>
    </source>
</evidence>
<dbReference type="GeneID" id="24108183"/>
<keyword evidence="2" id="KW-1185">Reference proteome</keyword>
<dbReference type="Proteomes" id="UP000014071">
    <property type="component" value="Unassembled WGS sequence"/>
</dbReference>
<dbReference type="HOGENOM" id="CLU_1661565_0_0_1"/>
<evidence type="ECO:0000313" key="2">
    <source>
        <dbReference type="Proteomes" id="UP000014071"/>
    </source>
</evidence>
<gene>
    <name evidence="1" type="ORF">PHSY_002892</name>
</gene>
<dbReference type="AlphaFoldDB" id="R9P2A8"/>
<sequence>MLREDSHVEHDPCRTWIARCLRTVRGDIAGERPPSAFAQHVRPAKRVVHCYPRPNEALRLPEKGFFYAFFRASWLTYPAPLIHTNDLCSEIKVPIMYTCHKLRTFVPTVIVMVVPRIAEANQRYTQPNYVTVTQRFSLTVDVMLSLGLILHELPNRNIG</sequence>
<proteinExistence type="predicted"/>
<reference evidence="2" key="1">
    <citation type="journal article" date="2013" name="Genome Announc.">
        <title>Draft genome sequence of the basidiomycetous yeast-like fungus Pseudozyma hubeiensis SY62, which produces an abundant amount of the biosurfactant mannosylerythritol lipids.</title>
        <authorList>
            <person name="Konishi M."/>
            <person name="Hatada Y."/>
            <person name="Horiuchi J."/>
        </authorList>
    </citation>
    <scope>NUCLEOTIDE SEQUENCE [LARGE SCALE GENOMIC DNA]</scope>
    <source>
        <strain evidence="2">SY62</strain>
    </source>
</reference>
<dbReference type="RefSeq" id="XP_012188904.1">
    <property type="nucleotide sequence ID" value="XM_012333514.1"/>
</dbReference>
<organism evidence="1 2">
    <name type="scientific">Pseudozyma hubeiensis (strain SY62)</name>
    <name type="common">Yeast</name>
    <dbReference type="NCBI Taxonomy" id="1305764"/>
    <lineage>
        <taxon>Eukaryota</taxon>
        <taxon>Fungi</taxon>
        <taxon>Dikarya</taxon>
        <taxon>Basidiomycota</taxon>
        <taxon>Ustilaginomycotina</taxon>
        <taxon>Ustilaginomycetes</taxon>
        <taxon>Ustilaginales</taxon>
        <taxon>Ustilaginaceae</taxon>
        <taxon>Pseudozyma</taxon>
    </lineage>
</organism>
<protein>
    <submittedName>
        <fullName evidence="1">Uncharacterized protein</fullName>
    </submittedName>
</protein>
<name>R9P2A8_PSEHS</name>
<dbReference type="EMBL" id="DF238793">
    <property type="protein sequence ID" value="GAC95317.1"/>
    <property type="molecule type" value="Genomic_DNA"/>
</dbReference>
<accession>R9P2A8</accession>